<dbReference type="HOGENOM" id="CLU_2107862_0_0_0"/>
<evidence type="ECO:0000313" key="1">
    <source>
        <dbReference type="EMBL" id="ACZ43387.1"/>
    </source>
</evidence>
<dbReference type="KEGG" id="ttr:Tter_2498"/>
<keyword evidence="2" id="KW-1185">Reference proteome</keyword>
<reference evidence="2" key="1">
    <citation type="journal article" date="2010" name="Stand. Genomic Sci.">
        <title>Complete genome sequence of 'Thermobaculum terrenum' type strain (YNP1).</title>
        <authorList>
            <person name="Kiss H."/>
            <person name="Cleland D."/>
            <person name="Lapidus A."/>
            <person name="Lucas S."/>
            <person name="Glavina Del Rio T."/>
            <person name="Nolan M."/>
            <person name="Tice H."/>
            <person name="Han C."/>
            <person name="Goodwin L."/>
            <person name="Pitluck S."/>
            <person name="Liolios K."/>
            <person name="Ivanova N."/>
            <person name="Mavromatis K."/>
            <person name="Ovchinnikova G."/>
            <person name="Pati A."/>
            <person name="Chen A."/>
            <person name="Palaniappan K."/>
            <person name="Land M."/>
            <person name="Hauser L."/>
            <person name="Chang Y."/>
            <person name="Jeffries C."/>
            <person name="Lu M."/>
            <person name="Brettin T."/>
            <person name="Detter J."/>
            <person name="Goker M."/>
            <person name="Tindall B."/>
            <person name="Beck B."/>
            <person name="McDermott T."/>
            <person name="Woyke T."/>
            <person name="Bristow J."/>
            <person name="Eisen J."/>
            <person name="Markowitz V."/>
            <person name="Hugenholtz P."/>
            <person name="Kyrpides N."/>
            <person name="Klenk H."/>
            <person name="Cheng J."/>
        </authorList>
    </citation>
    <scope>NUCLEOTIDE SEQUENCE [LARGE SCALE GENOMIC DNA]</scope>
    <source>
        <strain evidence="2">ATCC BAA-798 / YNP1</strain>
    </source>
</reference>
<proteinExistence type="predicted"/>
<gene>
    <name evidence="1" type="ordered locus">Tter_2498</name>
</gene>
<accession>D1CI16</accession>
<name>D1CI16_THET1</name>
<dbReference type="STRING" id="525904.Tter_2498"/>
<dbReference type="EMBL" id="CP001826">
    <property type="protein sequence ID" value="ACZ43387.1"/>
    <property type="molecule type" value="Genomic_DNA"/>
</dbReference>
<dbReference type="RefSeq" id="WP_012876418.1">
    <property type="nucleotide sequence ID" value="NC_013526.1"/>
</dbReference>
<organism evidence="1 2">
    <name type="scientific">Thermobaculum terrenum (strain ATCC BAA-798 / CCMEE 7001 / YNP1)</name>
    <dbReference type="NCBI Taxonomy" id="525904"/>
    <lineage>
        <taxon>Bacteria</taxon>
        <taxon>Bacillati</taxon>
        <taxon>Chloroflexota</taxon>
        <taxon>Chloroflexia</taxon>
        <taxon>Candidatus Thermobaculales</taxon>
        <taxon>Candidatus Thermobaculaceae</taxon>
        <taxon>Thermobaculum</taxon>
    </lineage>
</organism>
<dbReference type="AlphaFoldDB" id="D1CI16"/>
<evidence type="ECO:0000313" key="2">
    <source>
        <dbReference type="Proteomes" id="UP000000323"/>
    </source>
</evidence>
<protein>
    <submittedName>
        <fullName evidence="1">Uncharacterized protein</fullName>
    </submittedName>
</protein>
<dbReference type="Proteomes" id="UP000000323">
    <property type="component" value="Chromosome 2"/>
</dbReference>
<sequence>MLAVSGHRDLASPQVVMWGNYGGRAAGLQRPVVLAWDAAAKPSSARRSICARAGPPLQSLGGHLRARPAVLAPRYLPVGVGCGAGLEPEPVLGIAPWPSTGRQLGAPPAVVPSLA</sequence>